<dbReference type="RefSeq" id="WP_186855878.1">
    <property type="nucleotide sequence ID" value="NZ_JACOOY010000009.1"/>
</dbReference>
<feature type="domain" description="HD" evidence="1">
    <location>
        <begin position="33"/>
        <end position="140"/>
    </location>
</feature>
<reference evidence="2 3" key="1">
    <citation type="submission" date="2020-08" db="EMBL/GenBank/DDBJ databases">
        <title>Genome public.</title>
        <authorList>
            <person name="Liu C."/>
            <person name="Sun Q."/>
        </authorList>
    </citation>
    <scope>NUCLEOTIDE SEQUENCE [LARGE SCALE GENOMIC DNA]</scope>
    <source>
        <strain evidence="2 3">NSJ-36</strain>
    </source>
</reference>
<dbReference type="NCBIfam" id="TIGR00277">
    <property type="entry name" value="HDIG"/>
    <property type="match status" value="1"/>
</dbReference>
<accession>A0ABR7EVF3</accession>
<proteinExistence type="predicted"/>
<protein>
    <submittedName>
        <fullName evidence="2">HD domain-containing protein</fullName>
    </submittedName>
</protein>
<dbReference type="Proteomes" id="UP000647235">
    <property type="component" value="Unassembled WGS sequence"/>
</dbReference>
<dbReference type="PROSITE" id="PS51831">
    <property type="entry name" value="HD"/>
    <property type="match status" value="1"/>
</dbReference>
<sequence length="163" mass="19487">MERLNTVLRHPLYQQYYEELREEERDRIFCCHQMEHLLDVARIAYIRNLENNLGYSKELLYTTAILHDIGKTLQYKEKIPHEIAGAQIAEKILDSLPEAVAYTEEEKKEILTAIRGHRRERKDMTKLERLLYESDKCSRNCFACPAKKECNWSEEKKNREIQI</sequence>
<dbReference type="InterPro" id="IPR003607">
    <property type="entry name" value="HD/PDEase_dom"/>
</dbReference>
<dbReference type="EMBL" id="JACOOY010000009">
    <property type="protein sequence ID" value="MBC5665334.1"/>
    <property type="molecule type" value="Genomic_DNA"/>
</dbReference>
<name>A0ABR7EVF3_9FIRM</name>
<dbReference type="InterPro" id="IPR006674">
    <property type="entry name" value="HD_domain"/>
</dbReference>
<comment type="caution">
    <text evidence="2">The sequence shown here is derived from an EMBL/GenBank/DDBJ whole genome shotgun (WGS) entry which is preliminary data.</text>
</comment>
<dbReference type="Pfam" id="PF01966">
    <property type="entry name" value="HD"/>
    <property type="match status" value="1"/>
</dbReference>
<evidence type="ECO:0000313" key="3">
    <source>
        <dbReference type="Proteomes" id="UP000647235"/>
    </source>
</evidence>
<gene>
    <name evidence="2" type="ORF">H8S07_08590</name>
</gene>
<evidence type="ECO:0000259" key="1">
    <source>
        <dbReference type="PROSITE" id="PS51831"/>
    </source>
</evidence>
<dbReference type="SMART" id="SM00471">
    <property type="entry name" value="HDc"/>
    <property type="match status" value="1"/>
</dbReference>
<dbReference type="SUPFAM" id="SSF109604">
    <property type="entry name" value="HD-domain/PDEase-like"/>
    <property type="match status" value="1"/>
</dbReference>
<organism evidence="2 3">
    <name type="scientific">Dorea hominis</name>
    <dbReference type="NCBI Taxonomy" id="2763040"/>
    <lineage>
        <taxon>Bacteria</taxon>
        <taxon>Bacillati</taxon>
        <taxon>Bacillota</taxon>
        <taxon>Clostridia</taxon>
        <taxon>Lachnospirales</taxon>
        <taxon>Lachnospiraceae</taxon>
        <taxon>Dorea</taxon>
    </lineage>
</organism>
<dbReference type="InterPro" id="IPR006675">
    <property type="entry name" value="HDIG_dom"/>
</dbReference>
<dbReference type="Gene3D" id="1.10.3210.10">
    <property type="entry name" value="Hypothetical protein af1432"/>
    <property type="match status" value="1"/>
</dbReference>
<evidence type="ECO:0000313" key="2">
    <source>
        <dbReference type="EMBL" id="MBC5665334.1"/>
    </source>
</evidence>
<keyword evidence="3" id="KW-1185">Reference proteome</keyword>